<gene>
    <name evidence="2" type="ORF">B0I18_104224</name>
</gene>
<feature type="transmembrane region" description="Helical" evidence="1">
    <location>
        <begin position="18"/>
        <end position="41"/>
    </location>
</feature>
<accession>A0A2P8D4H8</accession>
<feature type="transmembrane region" description="Helical" evidence="1">
    <location>
        <begin position="177"/>
        <end position="199"/>
    </location>
</feature>
<sequence>MGSLLGIEWLKLRHYRTFWIMTLLFAVPLLLFYSSISLNLINIGAGGISLLGKATSFRQVWDDLCFFASYFIIALSILMAILVTNEYQFRTNRQHVIDGWSRMQFYHAKWMVVLSLSAGTTLFTALLGLITGLIAGVDLGTITEHASKLLYLFLLSVNYLGFSLLLSVLFKRGGLTIGILMFYSLIVEVIIHSVLTYRYKAPAGNLFLPLQSSDELLPFGASKVLEMAMQVRYVPEAWTYVLASVCWIAVYYLVGRKRLEKSDW</sequence>
<dbReference type="Pfam" id="PF12730">
    <property type="entry name" value="ABC2_membrane_4"/>
    <property type="match status" value="1"/>
</dbReference>
<name>A0A2P8D4H8_9BACT</name>
<dbReference type="EMBL" id="PYGD01000004">
    <property type="protein sequence ID" value="PSK92126.1"/>
    <property type="molecule type" value="Genomic_DNA"/>
</dbReference>
<evidence type="ECO:0000313" key="3">
    <source>
        <dbReference type="Proteomes" id="UP000240572"/>
    </source>
</evidence>
<dbReference type="PANTHER" id="PTHR37305:SF1">
    <property type="entry name" value="MEMBRANE PROTEIN"/>
    <property type="match status" value="1"/>
</dbReference>
<reference evidence="2 3" key="1">
    <citation type="submission" date="2018-03" db="EMBL/GenBank/DDBJ databases">
        <title>Genomic Encyclopedia of Type Strains, Phase III (KMG-III): the genomes of soil and plant-associated and newly described type strains.</title>
        <authorList>
            <person name="Whitman W."/>
        </authorList>
    </citation>
    <scope>NUCLEOTIDE SEQUENCE [LARGE SCALE GENOMIC DNA]</scope>
    <source>
        <strain evidence="2 3">CGMCC 1.12700</strain>
    </source>
</reference>
<feature type="transmembrane region" description="Helical" evidence="1">
    <location>
        <begin position="61"/>
        <end position="83"/>
    </location>
</feature>
<keyword evidence="1" id="KW-0472">Membrane</keyword>
<dbReference type="OrthoDB" id="1452202at2"/>
<keyword evidence="3" id="KW-1185">Reference proteome</keyword>
<feature type="transmembrane region" description="Helical" evidence="1">
    <location>
        <begin position="149"/>
        <end position="170"/>
    </location>
</feature>
<proteinExistence type="predicted"/>
<feature type="transmembrane region" description="Helical" evidence="1">
    <location>
        <begin position="110"/>
        <end position="137"/>
    </location>
</feature>
<dbReference type="Proteomes" id="UP000240572">
    <property type="component" value="Unassembled WGS sequence"/>
</dbReference>
<feature type="transmembrane region" description="Helical" evidence="1">
    <location>
        <begin position="237"/>
        <end position="254"/>
    </location>
</feature>
<protein>
    <submittedName>
        <fullName evidence="2">ABC-2 family transporter</fullName>
    </submittedName>
</protein>
<evidence type="ECO:0000313" key="2">
    <source>
        <dbReference type="EMBL" id="PSK92126.1"/>
    </source>
</evidence>
<dbReference type="AlphaFoldDB" id="A0A2P8D4H8"/>
<comment type="caution">
    <text evidence="2">The sequence shown here is derived from an EMBL/GenBank/DDBJ whole genome shotgun (WGS) entry which is preliminary data.</text>
</comment>
<evidence type="ECO:0000256" key="1">
    <source>
        <dbReference type="SAM" id="Phobius"/>
    </source>
</evidence>
<dbReference type="RefSeq" id="WP_106523190.1">
    <property type="nucleotide sequence ID" value="NZ_PYGD01000004.1"/>
</dbReference>
<organism evidence="2 3">
    <name type="scientific">Taibaiella chishuiensis</name>
    <dbReference type="NCBI Taxonomy" id="1434707"/>
    <lineage>
        <taxon>Bacteria</taxon>
        <taxon>Pseudomonadati</taxon>
        <taxon>Bacteroidota</taxon>
        <taxon>Chitinophagia</taxon>
        <taxon>Chitinophagales</taxon>
        <taxon>Chitinophagaceae</taxon>
        <taxon>Taibaiella</taxon>
    </lineage>
</organism>
<dbReference type="PANTHER" id="PTHR37305">
    <property type="entry name" value="INTEGRAL MEMBRANE PROTEIN-RELATED"/>
    <property type="match status" value="1"/>
</dbReference>
<keyword evidence="1" id="KW-0812">Transmembrane</keyword>
<keyword evidence="1" id="KW-1133">Transmembrane helix</keyword>